<evidence type="ECO:0000313" key="2">
    <source>
        <dbReference type="Proteomes" id="UP000309117"/>
    </source>
</evidence>
<accession>A0A4S2BNW5</accession>
<gene>
    <name evidence="1" type="ORF">E5351_04350</name>
</gene>
<dbReference type="Proteomes" id="UP000309117">
    <property type="component" value="Unassembled WGS sequence"/>
</dbReference>
<dbReference type="GeneID" id="75116961"/>
<comment type="caution">
    <text evidence="1">The sequence shown here is derived from an EMBL/GenBank/DDBJ whole genome shotgun (WGS) entry which is preliminary data.</text>
</comment>
<reference evidence="1 2" key="1">
    <citation type="submission" date="2019-04" db="EMBL/GenBank/DDBJ databases">
        <title>Microbes associate with the intestines of laboratory mice.</title>
        <authorList>
            <person name="Navarre W."/>
            <person name="Wong E."/>
            <person name="Huang K."/>
            <person name="Tropini C."/>
            <person name="Ng K."/>
            <person name="Yu B."/>
        </authorList>
    </citation>
    <scope>NUCLEOTIDE SEQUENCE [LARGE SCALE GENOMIC DNA]</scope>
    <source>
        <strain evidence="1 2">NM61_E11</strain>
    </source>
</reference>
<organism evidence="1 2">
    <name type="scientific">Lactobacillus intestinalis</name>
    <dbReference type="NCBI Taxonomy" id="151781"/>
    <lineage>
        <taxon>Bacteria</taxon>
        <taxon>Bacillati</taxon>
        <taxon>Bacillota</taxon>
        <taxon>Bacilli</taxon>
        <taxon>Lactobacillales</taxon>
        <taxon>Lactobacillaceae</taxon>
        <taxon>Lactobacillus</taxon>
    </lineage>
</organism>
<dbReference type="EMBL" id="SRYV01000006">
    <property type="protein sequence ID" value="TGY16052.1"/>
    <property type="molecule type" value="Genomic_DNA"/>
</dbReference>
<sequence length="60" mass="7002">MDYQKILDQLVNKELKEYKVEANNAFEFQKTLRNYEKRQSITGKAQRGGSIIYTAVNSDD</sequence>
<evidence type="ECO:0000313" key="1">
    <source>
        <dbReference type="EMBL" id="TGY16052.1"/>
    </source>
</evidence>
<protein>
    <submittedName>
        <fullName evidence="1">Uncharacterized protein</fullName>
    </submittedName>
</protein>
<proteinExistence type="predicted"/>
<name>A0A4S2BNW5_9LACO</name>
<dbReference type="RefSeq" id="WP_004045187.1">
    <property type="nucleotide sequence ID" value="NZ_AQFR02000003.1"/>
</dbReference>
<dbReference type="AlphaFoldDB" id="A0A4S2BNW5"/>